<name>D7FSV9_ECTSI</name>
<dbReference type="Gene3D" id="3.90.700.10">
    <property type="entry name" value="Succinate dehydrogenase/fumarate reductase flavoprotein, catalytic domain"/>
    <property type="match status" value="1"/>
</dbReference>
<dbReference type="InterPro" id="IPR050315">
    <property type="entry name" value="FAD-oxidoreductase_2"/>
</dbReference>
<dbReference type="InterPro" id="IPR027477">
    <property type="entry name" value="Succ_DH/fumarate_Rdtase_cat_sf"/>
</dbReference>
<sequence>MFHSAVGGLGERSTNPIGEQQLPVVVVGGGLAGLAASIEASRAGAPVVLMEKGSRIGGNSAKATSGINGALTTAQTLKDDSDTLQSFKADIIKSGGGRSTPELVDVLVEKSAEAVEWLESFGLDLSLLSQCGGHQAPRTHRIPPGSDGRPVPVGWTTVQKVYKYVEDHPEEISVMTNAHVTSLTTNDAGRVTGVRYQQEGDGDQIELPAASVVLTTGGYAYDRSEGSLLSEFAPERLHLATTSGPQATGDGVRLGQAAGAGLVDMDQVQIHPTSLVDPKDPTNLSKFLAPESMRGSGGILLDAEGKRFANELTTRSVLTDAIFEAGKPMPGAKPEGGGEPEGIAPTVAYLVLNEEAAGAFGTGVLGFYMSKGLVRRASGAVEASEMMGHSDGGKALKETLEAYAAAASGERTDDYGKTVFPAKSFSADETLYISIITPAIHYTMGGVRIDGEGRALGELAGDGGVASPIPGLFAAGEVTGGVHGANRLAGNSLLECVVIGRLAGQHAGGEAVASVSEGSDSGEDSAENIKNGNEL</sequence>
<evidence type="ECO:0000256" key="1">
    <source>
        <dbReference type="ARBA" id="ARBA00001974"/>
    </source>
</evidence>
<dbReference type="SUPFAM" id="SSF51905">
    <property type="entry name" value="FAD/NAD(P)-binding domain"/>
    <property type="match status" value="1"/>
</dbReference>
<dbReference type="InterPro" id="IPR036188">
    <property type="entry name" value="FAD/NAD-bd_sf"/>
</dbReference>
<dbReference type="InParanoid" id="D7FSV9"/>
<dbReference type="OrthoDB" id="10252157at2759"/>
<keyword evidence="11" id="KW-1185">Reference proteome</keyword>
<evidence type="ECO:0000256" key="2">
    <source>
        <dbReference type="ARBA" id="ARBA00022630"/>
    </source>
</evidence>
<dbReference type="Gene3D" id="3.50.50.60">
    <property type="entry name" value="FAD/NAD(P)-binding domain"/>
    <property type="match status" value="1"/>
</dbReference>
<dbReference type="Proteomes" id="UP000002630">
    <property type="component" value="Unassembled WGS sequence"/>
</dbReference>
<keyword evidence="4 10" id="KW-0560">Oxidoreductase</keyword>
<organism evidence="10 11">
    <name type="scientific">Ectocarpus siliculosus</name>
    <name type="common">Brown alga</name>
    <name type="synonym">Conferva siliculosa</name>
    <dbReference type="NCBI Taxonomy" id="2880"/>
    <lineage>
        <taxon>Eukaryota</taxon>
        <taxon>Sar</taxon>
        <taxon>Stramenopiles</taxon>
        <taxon>Ochrophyta</taxon>
        <taxon>PX clade</taxon>
        <taxon>Phaeophyceae</taxon>
        <taxon>Ectocarpales</taxon>
        <taxon>Ectocarpaceae</taxon>
        <taxon>Ectocarpus</taxon>
    </lineage>
</organism>
<proteinExistence type="predicted"/>
<reference evidence="10 11" key="1">
    <citation type="journal article" date="2010" name="Nature">
        <title>The Ectocarpus genome and the independent evolution of multicellularity in brown algae.</title>
        <authorList>
            <person name="Cock J.M."/>
            <person name="Sterck L."/>
            <person name="Rouze P."/>
            <person name="Scornet D."/>
            <person name="Allen A.E."/>
            <person name="Amoutzias G."/>
            <person name="Anthouard V."/>
            <person name="Artiguenave F."/>
            <person name="Aury J.M."/>
            <person name="Badger J.H."/>
            <person name="Beszteri B."/>
            <person name="Billiau K."/>
            <person name="Bonnet E."/>
            <person name="Bothwell J.H."/>
            <person name="Bowler C."/>
            <person name="Boyen C."/>
            <person name="Brownlee C."/>
            <person name="Carrano C.J."/>
            <person name="Charrier B."/>
            <person name="Cho G.Y."/>
            <person name="Coelho S.M."/>
            <person name="Collen J."/>
            <person name="Corre E."/>
            <person name="Da Silva C."/>
            <person name="Delage L."/>
            <person name="Delaroque N."/>
            <person name="Dittami S.M."/>
            <person name="Doulbeau S."/>
            <person name="Elias M."/>
            <person name="Farnham G."/>
            <person name="Gachon C.M."/>
            <person name="Gschloessl B."/>
            <person name="Heesch S."/>
            <person name="Jabbari K."/>
            <person name="Jubin C."/>
            <person name="Kawai H."/>
            <person name="Kimura K."/>
            <person name="Kloareg B."/>
            <person name="Kupper F.C."/>
            <person name="Lang D."/>
            <person name="Le Bail A."/>
            <person name="Leblanc C."/>
            <person name="Lerouge P."/>
            <person name="Lohr M."/>
            <person name="Lopez P.J."/>
            <person name="Martens C."/>
            <person name="Maumus F."/>
            <person name="Michel G."/>
            <person name="Miranda-Saavedra D."/>
            <person name="Morales J."/>
            <person name="Moreau H."/>
            <person name="Motomura T."/>
            <person name="Nagasato C."/>
            <person name="Napoli C.A."/>
            <person name="Nelson D.R."/>
            <person name="Nyvall-Collen P."/>
            <person name="Peters A.F."/>
            <person name="Pommier C."/>
            <person name="Potin P."/>
            <person name="Poulain J."/>
            <person name="Quesneville H."/>
            <person name="Read B."/>
            <person name="Rensing S.A."/>
            <person name="Ritter A."/>
            <person name="Rousvoal S."/>
            <person name="Samanta M."/>
            <person name="Samson G."/>
            <person name="Schroeder D.C."/>
            <person name="Segurens B."/>
            <person name="Strittmatter M."/>
            <person name="Tonon T."/>
            <person name="Tregear J.W."/>
            <person name="Valentin K."/>
            <person name="von Dassow P."/>
            <person name="Yamagishi T."/>
            <person name="Van de Peer Y."/>
            <person name="Wincker P."/>
        </authorList>
    </citation>
    <scope>NUCLEOTIDE SEQUENCE [LARGE SCALE GENOMIC DNA]</scope>
    <source>
        <strain evidence="11">Ec32 / CCAP1310/4</strain>
    </source>
</reference>
<dbReference type="EMBL" id="FN649760">
    <property type="protein sequence ID" value="CBJ31250.1"/>
    <property type="molecule type" value="Genomic_DNA"/>
</dbReference>
<evidence type="ECO:0000256" key="6">
    <source>
        <dbReference type="ARBA" id="ARBA00067004"/>
    </source>
</evidence>
<keyword evidence="3" id="KW-0274">FAD</keyword>
<evidence type="ECO:0000259" key="9">
    <source>
        <dbReference type="Pfam" id="PF00890"/>
    </source>
</evidence>
<dbReference type="PANTHER" id="PTHR43400:SF7">
    <property type="entry name" value="FAD-DEPENDENT OXIDOREDUCTASE 2 FAD BINDING DOMAIN-CONTAINING PROTEIN"/>
    <property type="match status" value="1"/>
</dbReference>
<evidence type="ECO:0000256" key="7">
    <source>
        <dbReference type="ARBA" id="ARBA00077246"/>
    </source>
</evidence>
<dbReference type="Pfam" id="PF00890">
    <property type="entry name" value="FAD_binding_2"/>
    <property type="match status" value="1"/>
</dbReference>
<evidence type="ECO:0000256" key="3">
    <source>
        <dbReference type="ARBA" id="ARBA00022827"/>
    </source>
</evidence>
<dbReference type="FunFam" id="3.90.700.10:FF:000007">
    <property type="entry name" value="NADH-dependent fumarate reductase"/>
    <property type="match status" value="1"/>
</dbReference>
<dbReference type="STRING" id="2880.D7FSV9"/>
<dbReference type="PANTHER" id="PTHR43400">
    <property type="entry name" value="FUMARATE REDUCTASE"/>
    <property type="match status" value="1"/>
</dbReference>
<dbReference type="SUPFAM" id="SSF56425">
    <property type="entry name" value="Succinate dehydrogenase/fumarate reductase flavoprotein, catalytic domain"/>
    <property type="match status" value="1"/>
</dbReference>
<keyword evidence="2" id="KW-0285">Flavoprotein</keyword>
<comment type="catalytic activity">
    <reaction evidence="5">
        <text>succinate + NAD(+) = fumarate + NADH + H(+)</text>
        <dbReference type="Rhea" id="RHEA:18281"/>
        <dbReference type="ChEBI" id="CHEBI:15378"/>
        <dbReference type="ChEBI" id="CHEBI:29806"/>
        <dbReference type="ChEBI" id="CHEBI:30031"/>
        <dbReference type="ChEBI" id="CHEBI:57540"/>
        <dbReference type="ChEBI" id="CHEBI:57945"/>
        <dbReference type="EC" id="1.3.1.6"/>
    </reaction>
</comment>
<evidence type="ECO:0000256" key="5">
    <source>
        <dbReference type="ARBA" id="ARBA00050832"/>
    </source>
</evidence>
<feature type="region of interest" description="Disordered" evidence="8">
    <location>
        <begin position="513"/>
        <end position="535"/>
    </location>
</feature>
<dbReference type="EC" id="1.3.1.6" evidence="6"/>
<gene>
    <name evidence="10" type="primary">FRD</name>
    <name evidence="10" type="ORF">Esi_0241_0001</name>
</gene>
<comment type="cofactor">
    <cofactor evidence="1">
        <name>FAD</name>
        <dbReference type="ChEBI" id="CHEBI:57692"/>
    </cofactor>
</comment>
<dbReference type="InterPro" id="IPR010960">
    <property type="entry name" value="Flavocytochrome_c"/>
</dbReference>
<feature type="domain" description="FAD-dependent oxidoreductase 2 FAD-binding" evidence="9">
    <location>
        <begin position="24"/>
        <end position="493"/>
    </location>
</feature>
<evidence type="ECO:0000256" key="8">
    <source>
        <dbReference type="SAM" id="MobiDB-lite"/>
    </source>
</evidence>
<accession>D7FSV9</accession>
<dbReference type="AlphaFoldDB" id="D7FSV9"/>
<evidence type="ECO:0000256" key="4">
    <source>
        <dbReference type="ARBA" id="ARBA00023002"/>
    </source>
</evidence>
<evidence type="ECO:0000313" key="10">
    <source>
        <dbReference type="EMBL" id="CBJ31250.1"/>
    </source>
</evidence>
<dbReference type="GO" id="GO:0010181">
    <property type="term" value="F:FMN binding"/>
    <property type="evidence" value="ECO:0007669"/>
    <property type="project" value="InterPro"/>
</dbReference>
<evidence type="ECO:0000313" key="11">
    <source>
        <dbReference type="Proteomes" id="UP000002630"/>
    </source>
</evidence>
<dbReference type="InterPro" id="IPR003953">
    <property type="entry name" value="FAD-dep_OxRdtase_2_FAD-bd"/>
</dbReference>
<dbReference type="GO" id="GO:0016156">
    <property type="term" value="F:fumarate reductase (NADH) activity"/>
    <property type="evidence" value="ECO:0007669"/>
    <property type="project" value="UniProtKB-EC"/>
</dbReference>
<dbReference type="eggNOG" id="KOG2404">
    <property type="taxonomic scope" value="Eukaryota"/>
</dbReference>
<dbReference type="NCBIfam" id="TIGR01813">
    <property type="entry name" value="flavo_cyto_c"/>
    <property type="match status" value="1"/>
</dbReference>
<protein>
    <recommendedName>
        <fullName evidence="6">fumarate reductase (NADH)</fullName>
        <ecNumber evidence="6">1.3.1.6</ecNumber>
    </recommendedName>
    <alternativeName>
        <fullName evidence="7">NADH-dependent fumarate reductase</fullName>
    </alternativeName>
</protein>